<dbReference type="STRING" id="29529.SAMN04488122_2841"/>
<dbReference type="Proteomes" id="UP000199310">
    <property type="component" value="Unassembled WGS sequence"/>
</dbReference>
<feature type="transmembrane region" description="Helical" evidence="1">
    <location>
        <begin position="7"/>
        <end position="29"/>
    </location>
</feature>
<evidence type="ECO:0000256" key="1">
    <source>
        <dbReference type="SAM" id="Phobius"/>
    </source>
</evidence>
<feature type="transmembrane region" description="Helical" evidence="1">
    <location>
        <begin position="41"/>
        <end position="67"/>
    </location>
</feature>
<keyword evidence="1" id="KW-1133">Transmembrane helix</keyword>
<keyword evidence="3" id="KW-1185">Reference proteome</keyword>
<evidence type="ECO:0000313" key="2">
    <source>
        <dbReference type="EMBL" id="SEW40296.1"/>
    </source>
</evidence>
<keyword evidence="1" id="KW-0812">Transmembrane</keyword>
<evidence type="ECO:0000313" key="3">
    <source>
        <dbReference type="Proteomes" id="UP000199310"/>
    </source>
</evidence>
<dbReference type="AlphaFoldDB" id="A0A1I0RHD9"/>
<reference evidence="3" key="1">
    <citation type="submission" date="2016-10" db="EMBL/GenBank/DDBJ databases">
        <authorList>
            <person name="Varghese N."/>
            <person name="Submissions S."/>
        </authorList>
    </citation>
    <scope>NUCLEOTIDE SEQUENCE [LARGE SCALE GENOMIC DNA]</scope>
    <source>
        <strain evidence="3">DSM 3695</strain>
    </source>
</reference>
<keyword evidence="1" id="KW-0472">Membrane</keyword>
<gene>
    <name evidence="2" type="ORF">SAMN04488122_2841</name>
</gene>
<sequence length="123" mass="14094">MQKKQGFILYGASLLVLPVLAVVCMLLMKVSGFQPGPDFKYFFFAVLMSIAVLILNSLAILTGDFLLDALTGFHEKYNTENLHRKPISFAIRNRDNIRMFYRILFFLGSCLELYGVWFDKAAR</sequence>
<accession>A0A1I0RHD9</accession>
<dbReference type="EMBL" id="FOJG01000001">
    <property type="protein sequence ID" value="SEW40296.1"/>
    <property type="molecule type" value="Genomic_DNA"/>
</dbReference>
<feature type="transmembrane region" description="Helical" evidence="1">
    <location>
        <begin position="99"/>
        <end position="117"/>
    </location>
</feature>
<proteinExistence type="predicted"/>
<organism evidence="2 3">
    <name type="scientific">Chitinophaga arvensicola</name>
    <dbReference type="NCBI Taxonomy" id="29529"/>
    <lineage>
        <taxon>Bacteria</taxon>
        <taxon>Pseudomonadati</taxon>
        <taxon>Bacteroidota</taxon>
        <taxon>Chitinophagia</taxon>
        <taxon>Chitinophagales</taxon>
        <taxon>Chitinophagaceae</taxon>
        <taxon>Chitinophaga</taxon>
    </lineage>
</organism>
<protein>
    <submittedName>
        <fullName evidence="2">Uncharacterized protein</fullName>
    </submittedName>
</protein>
<name>A0A1I0RHD9_9BACT</name>